<dbReference type="InterPro" id="IPR027417">
    <property type="entry name" value="P-loop_NTPase"/>
</dbReference>
<dbReference type="PANTHER" id="PTHR30486">
    <property type="entry name" value="TWITCHING MOTILITY PROTEIN PILT"/>
    <property type="match status" value="1"/>
</dbReference>
<sequence>MKSSTDNKFYKIIGDLIKYELSDIHIIEDSDIYVRKNNGSIISLKDTSLDADEIYGFLNDILTASEIDNLVKGSEIDVSYELSGFRFRINAFRSNKGIRLALRKVVSKPQGMEEIGFSSTVKERILSKNSGLILVTGQTGSGKSTSLAAIINDINENKNAHIITLEDPIEYVFENKKSLITQREIGKHSHSRTKAIKYSLRQDPDIIMVGEMRDYETISAVLTLVETGHQVFSTLHTMDSIQTISRIIDSSPTNRQKQVATQLSLALDLIISQCLIKSKTGKNRVPAREILINTSGIANNIRENNLPQMFGILETSMRHGMNTLDQDIARLVSKGIIDINNASPYIRNLESFKNLLKYYSYSNEGLGFNPID</sequence>
<evidence type="ECO:0000313" key="3">
    <source>
        <dbReference type="EMBL" id="MBS8121633.1"/>
    </source>
</evidence>
<dbReference type="CDD" id="cd01131">
    <property type="entry name" value="PilT"/>
    <property type="match status" value="1"/>
</dbReference>
<dbReference type="PROSITE" id="PS00662">
    <property type="entry name" value="T2SP_E"/>
    <property type="match status" value="1"/>
</dbReference>
<dbReference type="SUPFAM" id="SSF52540">
    <property type="entry name" value="P-loop containing nucleoside triphosphate hydrolases"/>
    <property type="match status" value="1"/>
</dbReference>
<dbReference type="Gene3D" id="3.30.450.90">
    <property type="match status" value="1"/>
</dbReference>
<reference evidence="3 4" key="1">
    <citation type="journal article" date="2021" name="Nat. Commun.">
        <title>Reductive evolution and unique predatory mode in the CPR bacterium Vampirococcus lugosii.</title>
        <authorList>
            <person name="Moreira D."/>
            <person name="Zivanovic Y."/>
            <person name="Lopez-Archilla A.I."/>
            <person name="Iniesto M."/>
            <person name="Lopez-Garcia P."/>
        </authorList>
    </citation>
    <scope>NUCLEOTIDE SEQUENCE [LARGE SCALE GENOMIC DNA]</scope>
    <source>
        <strain evidence="3">Chiprana</strain>
    </source>
</reference>
<dbReference type="Pfam" id="PF00437">
    <property type="entry name" value="T2SSE"/>
    <property type="match status" value="1"/>
</dbReference>
<accession>A0ABS5QK63</accession>
<keyword evidence="4" id="KW-1185">Reference proteome</keyword>
<dbReference type="Proteomes" id="UP000680365">
    <property type="component" value="Unassembled WGS sequence"/>
</dbReference>
<dbReference type="InterPro" id="IPR050921">
    <property type="entry name" value="T4SS_GSP_E_ATPase"/>
</dbReference>
<dbReference type="EMBL" id="JAEDAM010000008">
    <property type="protein sequence ID" value="MBS8121633.1"/>
    <property type="molecule type" value="Genomic_DNA"/>
</dbReference>
<dbReference type="RefSeq" id="WP_213348369.1">
    <property type="nucleotide sequence ID" value="NZ_JAEDAM010000008.1"/>
</dbReference>
<evidence type="ECO:0000256" key="1">
    <source>
        <dbReference type="ARBA" id="ARBA00006611"/>
    </source>
</evidence>
<comment type="caution">
    <text evidence="3">The sequence shown here is derived from an EMBL/GenBank/DDBJ whole genome shotgun (WGS) entry which is preliminary data.</text>
</comment>
<evidence type="ECO:0000259" key="2">
    <source>
        <dbReference type="PROSITE" id="PS00662"/>
    </source>
</evidence>
<dbReference type="Gene3D" id="3.40.50.300">
    <property type="entry name" value="P-loop containing nucleotide triphosphate hydrolases"/>
    <property type="match status" value="1"/>
</dbReference>
<organism evidence="3 4">
    <name type="scientific">Candidatus Vampirococcus lugosii</name>
    <dbReference type="NCBI Taxonomy" id="2789015"/>
    <lineage>
        <taxon>Bacteria</taxon>
        <taxon>Candidatus Absconditibacteriota</taxon>
        <taxon>Vampirococcus</taxon>
    </lineage>
</organism>
<gene>
    <name evidence="3" type="ORF">VAMP_12n127</name>
</gene>
<proteinExistence type="inferred from homology"/>
<comment type="similarity">
    <text evidence="1">Belongs to the GSP E family.</text>
</comment>
<dbReference type="NCBIfam" id="TIGR01420">
    <property type="entry name" value="pilT_fam"/>
    <property type="match status" value="1"/>
</dbReference>
<feature type="domain" description="Bacterial type II secretion system protein E" evidence="2">
    <location>
        <begin position="200"/>
        <end position="214"/>
    </location>
</feature>
<dbReference type="InterPro" id="IPR001482">
    <property type="entry name" value="T2SS/T4SS_dom"/>
</dbReference>
<name>A0ABS5QK63_9BACT</name>
<protein>
    <submittedName>
        <fullName evidence="3">Tfp pilus assembly protein PilT, pilus retraction ATPase</fullName>
    </submittedName>
</protein>
<dbReference type="PANTHER" id="PTHR30486:SF6">
    <property type="entry name" value="TYPE IV PILUS RETRACTATION ATPASE PILT"/>
    <property type="match status" value="1"/>
</dbReference>
<dbReference type="InterPro" id="IPR006321">
    <property type="entry name" value="PilT/PilU"/>
</dbReference>
<evidence type="ECO:0000313" key="4">
    <source>
        <dbReference type="Proteomes" id="UP000680365"/>
    </source>
</evidence>